<evidence type="ECO:0000256" key="1">
    <source>
        <dbReference type="ARBA" id="ARBA00004241"/>
    </source>
</evidence>
<dbReference type="EMBL" id="JBHUMM010000042">
    <property type="protein sequence ID" value="MFD2672552.1"/>
    <property type="molecule type" value="Genomic_DNA"/>
</dbReference>
<evidence type="ECO:0000313" key="4">
    <source>
        <dbReference type="EMBL" id="MFD2672552.1"/>
    </source>
</evidence>
<dbReference type="SUPFAM" id="SSF54523">
    <property type="entry name" value="Pili subunits"/>
    <property type="match status" value="1"/>
</dbReference>
<keyword evidence="5" id="KW-1185">Reference proteome</keyword>
<gene>
    <name evidence="4" type="ORF">ACFSUC_13370</name>
</gene>
<organism evidence="4 5">
    <name type="scientific">Marinicrinis sediminis</name>
    <dbReference type="NCBI Taxonomy" id="1652465"/>
    <lineage>
        <taxon>Bacteria</taxon>
        <taxon>Bacillati</taxon>
        <taxon>Bacillota</taxon>
        <taxon>Bacilli</taxon>
        <taxon>Bacillales</taxon>
        <taxon>Paenibacillaceae</taxon>
    </lineage>
</organism>
<dbReference type="RefSeq" id="WP_379930116.1">
    <property type="nucleotide sequence ID" value="NZ_JBHUMM010000042.1"/>
</dbReference>
<keyword evidence="3" id="KW-0472">Membrane</keyword>
<dbReference type="NCBIfam" id="TIGR02532">
    <property type="entry name" value="IV_pilin_GFxxxE"/>
    <property type="match status" value="1"/>
</dbReference>
<comment type="caution">
    <text evidence="4">The sequence shown here is derived from an EMBL/GenBank/DDBJ whole genome shotgun (WGS) entry which is preliminary data.</text>
</comment>
<dbReference type="Pfam" id="PF07963">
    <property type="entry name" value="N_methyl"/>
    <property type="match status" value="1"/>
</dbReference>
<keyword evidence="3" id="KW-1133">Transmembrane helix</keyword>
<protein>
    <submittedName>
        <fullName evidence="4">Prepilin-type N-terminal cleavage/methylation domain-containing protein</fullName>
    </submittedName>
</protein>
<proteinExistence type="predicted"/>
<dbReference type="InterPro" id="IPR012902">
    <property type="entry name" value="N_methyl_site"/>
</dbReference>
<accession>A0ABW5RET9</accession>
<sequence>MSMSRKRLARLNQNEQGMTLIEILVAVTIMSIVSVWIAGYFVSAMEKSADQSREGIAANLAKMKLGQIRDQLGLKGPYTVLQGELSGVAGGVLKWEEPDDLPASLSSIIDIQPVALNETTYHYQVDIGQDARMQTLQTGLDSLTDPYGIDDYMMPIQVTVKWDKKSVQLRAYIRNKGSS</sequence>
<comment type="subcellular location">
    <subcellularLocation>
        <location evidence="1">Cell surface</location>
    </subcellularLocation>
</comment>
<evidence type="ECO:0000313" key="5">
    <source>
        <dbReference type="Proteomes" id="UP001597497"/>
    </source>
</evidence>
<keyword evidence="2" id="KW-0178">Competence</keyword>
<keyword evidence="3" id="KW-0812">Transmembrane</keyword>
<dbReference type="PROSITE" id="PS00409">
    <property type="entry name" value="PROKAR_NTER_METHYL"/>
    <property type="match status" value="1"/>
</dbReference>
<evidence type="ECO:0000256" key="2">
    <source>
        <dbReference type="ARBA" id="ARBA00023287"/>
    </source>
</evidence>
<reference evidence="5" key="1">
    <citation type="journal article" date="2019" name="Int. J. Syst. Evol. Microbiol.">
        <title>The Global Catalogue of Microorganisms (GCM) 10K type strain sequencing project: providing services to taxonomists for standard genome sequencing and annotation.</title>
        <authorList>
            <consortium name="The Broad Institute Genomics Platform"/>
            <consortium name="The Broad Institute Genome Sequencing Center for Infectious Disease"/>
            <person name="Wu L."/>
            <person name="Ma J."/>
        </authorList>
    </citation>
    <scope>NUCLEOTIDE SEQUENCE [LARGE SCALE GENOMIC DNA]</scope>
    <source>
        <strain evidence="5">KCTC 33676</strain>
    </source>
</reference>
<dbReference type="Proteomes" id="UP001597497">
    <property type="component" value="Unassembled WGS sequence"/>
</dbReference>
<name>A0ABW5RET9_9BACL</name>
<feature type="transmembrane region" description="Helical" evidence="3">
    <location>
        <begin position="20"/>
        <end position="42"/>
    </location>
</feature>
<evidence type="ECO:0000256" key="3">
    <source>
        <dbReference type="SAM" id="Phobius"/>
    </source>
</evidence>
<dbReference type="InterPro" id="IPR045584">
    <property type="entry name" value="Pilin-like"/>
</dbReference>